<evidence type="ECO:0000256" key="1">
    <source>
        <dbReference type="ARBA" id="ARBA00001971"/>
    </source>
</evidence>
<evidence type="ECO:0000256" key="2">
    <source>
        <dbReference type="ARBA" id="ARBA00010617"/>
    </source>
</evidence>
<organism evidence="8 9">
    <name type="scientific">Macrolepiota fuliginosa MF-IS2</name>
    <dbReference type="NCBI Taxonomy" id="1400762"/>
    <lineage>
        <taxon>Eukaryota</taxon>
        <taxon>Fungi</taxon>
        <taxon>Dikarya</taxon>
        <taxon>Basidiomycota</taxon>
        <taxon>Agaricomycotina</taxon>
        <taxon>Agaricomycetes</taxon>
        <taxon>Agaricomycetidae</taxon>
        <taxon>Agaricales</taxon>
        <taxon>Agaricineae</taxon>
        <taxon>Agaricaceae</taxon>
        <taxon>Macrolepiota</taxon>
    </lineage>
</organism>
<evidence type="ECO:0000313" key="8">
    <source>
        <dbReference type="EMBL" id="KAF9445324.1"/>
    </source>
</evidence>
<dbReference type="InterPro" id="IPR036396">
    <property type="entry name" value="Cyt_P450_sf"/>
</dbReference>
<evidence type="ECO:0000313" key="9">
    <source>
        <dbReference type="Proteomes" id="UP000807342"/>
    </source>
</evidence>
<dbReference type="Pfam" id="PF00067">
    <property type="entry name" value="p450"/>
    <property type="match status" value="1"/>
</dbReference>
<keyword evidence="6 7" id="KW-0349">Heme</keyword>
<comment type="similarity">
    <text evidence="2 7">Belongs to the cytochrome P450 family.</text>
</comment>
<keyword evidence="4 7" id="KW-0560">Oxidoreductase</keyword>
<dbReference type="Gene3D" id="1.10.630.10">
    <property type="entry name" value="Cytochrome P450"/>
    <property type="match status" value="1"/>
</dbReference>
<feature type="binding site" description="axial binding residue" evidence="6">
    <location>
        <position position="435"/>
    </location>
    <ligand>
        <name>heme</name>
        <dbReference type="ChEBI" id="CHEBI:30413"/>
    </ligand>
    <ligandPart>
        <name>Fe</name>
        <dbReference type="ChEBI" id="CHEBI:18248"/>
    </ligandPart>
</feature>
<dbReference type="OrthoDB" id="1844152at2759"/>
<dbReference type="InterPro" id="IPR001128">
    <property type="entry name" value="Cyt_P450"/>
</dbReference>
<sequence>MLFSKADSITLVLILLSTFYITAYVRHKRSPLNRIPTVGFSGPVMSHLGALVSFVRGHHLVQEGYEKYRIFKIRRYFSWLVIVNGPQHLEDIRKATDDKLSFLDALSEAGQLDHTIGPELRNGSYHVNVVRGPMTRSINSCFPSLLDEMDKALGDILREADKDWASIPCYHSVVHVISRVSARFFVGPKLSANPRYTEIMQGYTTYVFRTAFVLRLVPTLLKPIANRIMFDTNGRLREVEEFLQPLLTERLEQRTMEDNAEHEDMITWLWDAAPEQQRTIRDLAVRMILLNVAAIHTTSSLLTHVLFNLATYTSYVEPLREEITTVIKEHGWNKVAIEKMRKLDSFIKESERLHGSGAVVLSRLTVNDFTFSDGTFIPKGTHLVANSRAISHDENYYTDPQEFQGFRFADMNPLKWQMTALNPEYMLFGLGRHACPGRFFAVAEIKAIVARILLNYDIKLTDEEAGRPKDVWFTGLFIAPTRKARISLKKRVD</sequence>
<dbReference type="CDD" id="cd11041">
    <property type="entry name" value="CYP503A1-like"/>
    <property type="match status" value="1"/>
</dbReference>
<gene>
    <name evidence="8" type="ORF">P691DRAFT_805770</name>
</gene>
<dbReference type="GO" id="GO:0005506">
    <property type="term" value="F:iron ion binding"/>
    <property type="evidence" value="ECO:0007669"/>
    <property type="project" value="InterPro"/>
</dbReference>
<evidence type="ECO:0000256" key="7">
    <source>
        <dbReference type="RuleBase" id="RU000461"/>
    </source>
</evidence>
<name>A0A9P5X687_9AGAR</name>
<dbReference type="PANTHER" id="PTHR46206">
    <property type="entry name" value="CYTOCHROME P450"/>
    <property type="match status" value="1"/>
</dbReference>
<evidence type="ECO:0000256" key="6">
    <source>
        <dbReference type="PIRSR" id="PIRSR602403-1"/>
    </source>
</evidence>
<keyword evidence="5 6" id="KW-0408">Iron</keyword>
<dbReference type="GO" id="GO:0004497">
    <property type="term" value="F:monooxygenase activity"/>
    <property type="evidence" value="ECO:0007669"/>
    <property type="project" value="UniProtKB-KW"/>
</dbReference>
<dbReference type="PROSITE" id="PS00086">
    <property type="entry name" value="CYTOCHROME_P450"/>
    <property type="match status" value="1"/>
</dbReference>
<dbReference type="PRINTS" id="PR00465">
    <property type="entry name" value="EP450IV"/>
</dbReference>
<dbReference type="InterPro" id="IPR002403">
    <property type="entry name" value="Cyt_P450_E_grp-IV"/>
</dbReference>
<dbReference type="Proteomes" id="UP000807342">
    <property type="component" value="Unassembled WGS sequence"/>
</dbReference>
<dbReference type="GO" id="GO:0020037">
    <property type="term" value="F:heme binding"/>
    <property type="evidence" value="ECO:0007669"/>
    <property type="project" value="InterPro"/>
</dbReference>
<keyword evidence="3 6" id="KW-0479">Metal-binding</keyword>
<dbReference type="EMBL" id="MU151308">
    <property type="protein sequence ID" value="KAF9445324.1"/>
    <property type="molecule type" value="Genomic_DNA"/>
</dbReference>
<evidence type="ECO:0000256" key="3">
    <source>
        <dbReference type="ARBA" id="ARBA00022723"/>
    </source>
</evidence>
<keyword evidence="9" id="KW-1185">Reference proteome</keyword>
<comment type="cofactor">
    <cofactor evidence="1 6">
        <name>heme</name>
        <dbReference type="ChEBI" id="CHEBI:30413"/>
    </cofactor>
</comment>
<proteinExistence type="inferred from homology"/>
<dbReference type="GO" id="GO:0016705">
    <property type="term" value="F:oxidoreductase activity, acting on paired donors, with incorporation or reduction of molecular oxygen"/>
    <property type="evidence" value="ECO:0007669"/>
    <property type="project" value="InterPro"/>
</dbReference>
<dbReference type="InterPro" id="IPR017972">
    <property type="entry name" value="Cyt_P450_CS"/>
</dbReference>
<protein>
    <submittedName>
        <fullName evidence="8">Cytochrome P450</fullName>
    </submittedName>
</protein>
<evidence type="ECO:0000256" key="4">
    <source>
        <dbReference type="ARBA" id="ARBA00023002"/>
    </source>
</evidence>
<keyword evidence="7" id="KW-0503">Monooxygenase</keyword>
<comment type="caution">
    <text evidence="8">The sequence shown here is derived from an EMBL/GenBank/DDBJ whole genome shotgun (WGS) entry which is preliminary data.</text>
</comment>
<reference evidence="8" key="1">
    <citation type="submission" date="2020-11" db="EMBL/GenBank/DDBJ databases">
        <authorList>
            <consortium name="DOE Joint Genome Institute"/>
            <person name="Ahrendt S."/>
            <person name="Riley R."/>
            <person name="Andreopoulos W."/>
            <person name="Labutti K."/>
            <person name="Pangilinan J."/>
            <person name="Ruiz-Duenas F.J."/>
            <person name="Barrasa J.M."/>
            <person name="Sanchez-Garcia M."/>
            <person name="Camarero S."/>
            <person name="Miyauchi S."/>
            <person name="Serrano A."/>
            <person name="Linde D."/>
            <person name="Babiker R."/>
            <person name="Drula E."/>
            <person name="Ayuso-Fernandez I."/>
            <person name="Pacheco R."/>
            <person name="Padilla G."/>
            <person name="Ferreira P."/>
            <person name="Barriuso J."/>
            <person name="Kellner H."/>
            <person name="Castanera R."/>
            <person name="Alfaro M."/>
            <person name="Ramirez L."/>
            <person name="Pisabarro A.G."/>
            <person name="Kuo A."/>
            <person name="Tritt A."/>
            <person name="Lipzen A."/>
            <person name="He G."/>
            <person name="Yan M."/>
            <person name="Ng V."/>
            <person name="Cullen D."/>
            <person name="Martin F."/>
            <person name="Rosso M.-N."/>
            <person name="Henrissat B."/>
            <person name="Hibbett D."/>
            <person name="Martinez A.T."/>
            <person name="Grigoriev I.V."/>
        </authorList>
    </citation>
    <scope>NUCLEOTIDE SEQUENCE</scope>
    <source>
        <strain evidence="8">MF-IS2</strain>
    </source>
</reference>
<dbReference type="AlphaFoldDB" id="A0A9P5X687"/>
<dbReference type="SUPFAM" id="SSF48264">
    <property type="entry name" value="Cytochrome P450"/>
    <property type="match status" value="1"/>
</dbReference>
<dbReference type="PANTHER" id="PTHR46206:SF7">
    <property type="entry name" value="P450, PUTATIVE (EUROFUNG)-RELATED"/>
    <property type="match status" value="1"/>
</dbReference>
<accession>A0A9P5X687</accession>
<evidence type="ECO:0000256" key="5">
    <source>
        <dbReference type="ARBA" id="ARBA00023004"/>
    </source>
</evidence>